<dbReference type="RefSeq" id="WP_151557796.1">
    <property type="nucleotide sequence ID" value="NZ_WBMT01000001.1"/>
</dbReference>
<dbReference type="SUPFAM" id="SSF53756">
    <property type="entry name" value="UDP-Glycosyltransferase/glycogen phosphorylase"/>
    <property type="match status" value="1"/>
</dbReference>
<name>A0A6H9ZAK9_9ACTN</name>
<accession>A0A6H9ZAK9</accession>
<keyword evidence="1 3" id="KW-0808">Transferase</keyword>
<dbReference type="Gene3D" id="3.40.50.2000">
    <property type="entry name" value="Glycogen Phosphorylase B"/>
    <property type="match status" value="1"/>
</dbReference>
<dbReference type="PANTHER" id="PTHR12526">
    <property type="entry name" value="GLYCOSYLTRANSFERASE"/>
    <property type="match status" value="1"/>
</dbReference>
<feature type="domain" description="Glycosyl transferase family 1" evidence="2">
    <location>
        <begin position="220"/>
        <end position="306"/>
    </location>
</feature>
<dbReference type="EMBL" id="WBMT01000001">
    <property type="protein sequence ID" value="KAB2352715.1"/>
    <property type="molecule type" value="Genomic_DNA"/>
</dbReference>
<sequence length="331" mass="37212">MRVLLWHVHGSWATSFVHGEHTTLVPVTRDRGPDGKGRPETFTWPDDVLEVPCDRLRDEDVDVVVLQRPHELALAEEWLGRRPGRDIPAVYVEHDTPRRTAADASSPGEVVPDSRHFLHDRSDIPVVHVTHFNQLFWNCGRAPTMVVEHGIVDPGYRFEGHWPRAGVVVNDPLRRGRVAGTDLLAEFARSVPIDLFGMNVADVPDRLGIPAESLWTFEDLPQHQMHAELARRRVYVHPYRWTSLGLALIEAMMLGLPVVALATTEAIEAVPPEAGVLSTRVDTLTAAARSLVADPLRARQMGKEARAAALERYALPRFLRDWNRILTEVTR</sequence>
<gene>
    <name evidence="3" type="ORF">F8566_03520</name>
</gene>
<proteinExistence type="predicted"/>
<dbReference type="OrthoDB" id="9794513at2"/>
<organism evidence="3 4">
    <name type="scientific">Actinomadura rudentiformis</name>
    <dbReference type="NCBI Taxonomy" id="359158"/>
    <lineage>
        <taxon>Bacteria</taxon>
        <taxon>Bacillati</taxon>
        <taxon>Actinomycetota</taxon>
        <taxon>Actinomycetes</taxon>
        <taxon>Streptosporangiales</taxon>
        <taxon>Thermomonosporaceae</taxon>
        <taxon>Actinomadura</taxon>
    </lineage>
</organism>
<keyword evidence="4" id="KW-1185">Reference proteome</keyword>
<evidence type="ECO:0000313" key="3">
    <source>
        <dbReference type="EMBL" id="KAB2352715.1"/>
    </source>
</evidence>
<comment type="caution">
    <text evidence="3">The sequence shown here is derived from an EMBL/GenBank/DDBJ whole genome shotgun (WGS) entry which is preliminary data.</text>
</comment>
<dbReference type="PANTHER" id="PTHR12526:SF627">
    <property type="entry name" value="D-RHAMNOSYLTRANSFERASE WBPZ"/>
    <property type="match status" value="1"/>
</dbReference>
<dbReference type="AlphaFoldDB" id="A0A6H9ZAK9"/>
<evidence type="ECO:0000259" key="2">
    <source>
        <dbReference type="Pfam" id="PF00534"/>
    </source>
</evidence>
<evidence type="ECO:0000313" key="4">
    <source>
        <dbReference type="Proteomes" id="UP000468735"/>
    </source>
</evidence>
<dbReference type="Pfam" id="PF00534">
    <property type="entry name" value="Glycos_transf_1"/>
    <property type="match status" value="1"/>
</dbReference>
<reference evidence="3 4" key="1">
    <citation type="submission" date="2019-09" db="EMBL/GenBank/DDBJ databases">
        <title>Actinomadura physcomitrii sp. nov., a novel actinomycete isolated from moss [Physcomitrium sphaericum (Ludw) Fuernr].</title>
        <authorList>
            <person name="Zhuang X."/>
            <person name="Liu C."/>
        </authorList>
    </citation>
    <scope>NUCLEOTIDE SEQUENCE [LARGE SCALE GENOMIC DNA]</scope>
    <source>
        <strain evidence="3 4">HMC1</strain>
    </source>
</reference>
<dbReference type="InterPro" id="IPR001296">
    <property type="entry name" value="Glyco_trans_1"/>
</dbReference>
<dbReference type="Proteomes" id="UP000468735">
    <property type="component" value="Unassembled WGS sequence"/>
</dbReference>
<dbReference type="GO" id="GO:0016757">
    <property type="term" value="F:glycosyltransferase activity"/>
    <property type="evidence" value="ECO:0007669"/>
    <property type="project" value="InterPro"/>
</dbReference>
<protein>
    <submittedName>
        <fullName evidence="3">Glycosyltransferase family 4 protein</fullName>
    </submittedName>
</protein>
<evidence type="ECO:0000256" key="1">
    <source>
        <dbReference type="ARBA" id="ARBA00022679"/>
    </source>
</evidence>